<dbReference type="SUPFAM" id="SSF56784">
    <property type="entry name" value="HAD-like"/>
    <property type="match status" value="1"/>
</dbReference>
<dbReference type="CDD" id="cd07503">
    <property type="entry name" value="HAD_HisB-N"/>
    <property type="match status" value="1"/>
</dbReference>
<dbReference type="NCBIfam" id="TIGR01509">
    <property type="entry name" value="HAD-SF-IA-v3"/>
    <property type="match status" value="1"/>
</dbReference>
<evidence type="ECO:0000313" key="9">
    <source>
        <dbReference type="EMBL" id="SEP82198.1"/>
    </source>
</evidence>
<dbReference type="AlphaFoldDB" id="A0A1H9B1U4"/>
<organism evidence="9 10">
    <name type="scientific">Streptomyces radiopugnans</name>
    <dbReference type="NCBI Taxonomy" id="403935"/>
    <lineage>
        <taxon>Bacteria</taxon>
        <taxon>Bacillati</taxon>
        <taxon>Actinomycetota</taxon>
        <taxon>Actinomycetes</taxon>
        <taxon>Kitasatosporales</taxon>
        <taxon>Streptomycetaceae</taxon>
        <taxon>Streptomyces</taxon>
    </lineage>
</organism>
<dbReference type="GO" id="GO:0005975">
    <property type="term" value="P:carbohydrate metabolic process"/>
    <property type="evidence" value="ECO:0007669"/>
    <property type="project" value="InterPro"/>
</dbReference>
<keyword evidence="10" id="KW-1185">Reference proteome</keyword>
<name>A0A1H9B1U4_9ACTN</name>
<evidence type="ECO:0000256" key="1">
    <source>
        <dbReference type="ARBA" id="ARBA00004496"/>
    </source>
</evidence>
<dbReference type="PANTHER" id="PTHR42891:SF1">
    <property type="entry name" value="D-GLYCERO-BETA-D-MANNO-HEPTOSE-1,7-BISPHOSPHATE 7-PHOSPHATASE"/>
    <property type="match status" value="1"/>
</dbReference>
<dbReference type="Pfam" id="PF13242">
    <property type="entry name" value="Hydrolase_like"/>
    <property type="match status" value="1"/>
</dbReference>
<keyword evidence="6" id="KW-0119">Carbohydrate metabolism</keyword>
<dbReference type="InterPro" id="IPR023214">
    <property type="entry name" value="HAD_sf"/>
</dbReference>
<dbReference type="InterPro" id="IPR004446">
    <property type="entry name" value="Heptose_bisP_phosphatase"/>
</dbReference>
<reference evidence="9 10" key="1">
    <citation type="submission" date="2016-10" db="EMBL/GenBank/DDBJ databases">
        <authorList>
            <person name="de Groot N.N."/>
        </authorList>
    </citation>
    <scope>NUCLEOTIDE SEQUENCE [LARGE SCALE GENOMIC DNA]</scope>
    <source>
        <strain evidence="9 10">CGMCC 4.3519</strain>
    </source>
</reference>
<proteinExistence type="inferred from homology"/>
<dbReference type="GO" id="GO:0046872">
    <property type="term" value="F:metal ion binding"/>
    <property type="evidence" value="ECO:0007669"/>
    <property type="project" value="UniProtKB-KW"/>
</dbReference>
<dbReference type="NCBIfam" id="TIGR01662">
    <property type="entry name" value="HAD-SF-IIIA"/>
    <property type="match status" value="1"/>
</dbReference>
<comment type="subcellular location">
    <subcellularLocation>
        <location evidence="1">Cytoplasm</location>
    </subcellularLocation>
</comment>
<dbReference type="InterPro" id="IPR006549">
    <property type="entry name" value="HAD-SF_hydro_IIIA"/>
</dbReference>
<evidence type="ECO:0000256" key="6">
    <source>
        <dbReference type="ARBA" id="ARBA00023277"/>
    </source>
</evidence>
<evidence type="ECO:0000256" key="4">
    <source>
        <dbReference type="ARBA" id="ARBA00022723"/>
    </source>
</evidence>
<dbReference type="GO" id="GO:0005737">
    <property type="term" value="C:cytoplasm"/>
    <property type="evidence" value="ECO:0007669"/>
    <property type="project" value="UniProtKB-SubCell"/>
</dbReference>
<dbReference type="RefSeq" id="WP_107436741.1">
    <property type="nucleotide sequence ID" value="NZ_FOET01000002.1"/>
</dbReference>
<evidence type="ECO:0000256" key="2">
    <source>
        <dbReference type="ARBA" id="ARBA00005628"/>
    </source>
</evidence>
<evidence type="ECO:0000256" key="3">
    <source>
        <dbReference type="ARBA" id="ARBA00022490"/>
    </source>
</evidence>
<dbReference type="InterPro" id="IPR006439">
    <property type="entry name" value="HAD-SF_hydro_IA"/>
</dbReference>
<dbReference type="InterPro" id="IPR006543">
    <property type="entry name" value="Histidinol-phos"/>
</dbReference>
<dbReference type="Proteomes" id="UP000199055">
    <property type="component" value="Unassembled WGS sequence"/>
</dbReference>
<accession>A0A1H9B1U4</accession>
<dbReference type="EMBL" id="FOET01000002">
    <property type="protein sequence ID" value="SEP82198.1"/>
    <property type="molecule type" value="Genomic_DNA"/>
</dbReference>
<comment type="similarity">
    <text evidence="2">Belongs to the GmhB family.</text>
</comment>
<evidence type="ECO:0000256" key="8">
    <source>
        <dbReference type="SAM" id="MobiDB-lite"/>
    </source>
</evidence>
<keyword evidence="5" id="KW-0378">Hydrolase</keyword>
<keyword evidence="4" id="KW-0479">Metal-binding</keyword>
<protein>
    <recommendedName>
        <fullName evidence="7">D,D-heptose 1,7-bisphosphate phosphatase</fullName>
    </recommendedName>
</protein>
<dbReference type="NCBIfam" id="TIGR01656">
    <property type="entry name" value="Histidinol-ppas"/>
    <property type="match status" value="1"/>
</dbReference>
<evidence type="ECO:0000313" key="10">
    <source>
        <dbReference type="Proteomes" id="UP000199055"/>
    </source>
</evidence>
<sequence>MTAVRAVLLDRDGTLVEDVPYNGDPALVRPMPGAAEAMALLRSRGVPAAVVTNQSGIARGLIGWDDMGRVHARIDELLGPFHAWAVCPHGPDDGCACRKPAPALVLDAARRLGAAPAECVVIGDIGSDVDAARAAGARGILVPTPVTLPEEVREAPAVAPDLLTAVRAALDGPWPRPAGADGRTPVRVPAHAAQHADRAVTAAAQTAAQSARTAQASGPARAAARTAGRATARTAARTATARRPS</sequence>
<feature type="region of interest" description="Disordered" evidence="8">
    <location>
        <begin position="205"/>
        <end position="245"/>
    </location>
</feature>
<evidence type="ECO:0000256" key="7">
    <source>
        <dbReference type="ARBA" id="ARBA00031828"/>
    </source>
</evidence>
<dbReference type="STRING" id="403935.SAMN05216481_102102"/>
<evidence type="ECO:0000256" key="5">
    <source>
        <dbReference type="ARBA" id="ARBA00022801"/>
    </source>
</evidence>
<dbReference type="GO" id="GO:0016791">
    <property type="term" value="F:phosphatase activity"/>
    <property type="evidence" value="ECO:0007669"/>
    <property type="project" value="InterPro"/>
</dbReference>
<gene>
    <name evidence="9" type="ORF">SAMN05216481_102102</name>
</gene>
<dbReference type="PANTHER" id="PTHR42891">
    <property type="entry name" value="D-GLYCERO-BETA-D-MANNO-HEPTOSE-1,7-BISPHOSPHATE 7-PHOSPHATASE"/>
    <property type="match status" value="1"/>
</dbReference>
<keyword evidence="3" id="KW-0963">Cytoplasm</keyword>
<feature type="region of interest" description="Disordered" evidence="8">
    <location>
        <begin position="172"/>
        <end position="192"/>
    </location>
</feature>
<dbReference type="InterPro" id="IPR036412">
    <property type="entry name" value="HAD-like_sf"/>
</dbReference>
<dbReference type="Gene3D" id="3.40.50.1000">
    <property type="entry name" value="HAD superfamily/HAD-like"/>
    <property type="match status" value="1"/>
</dbReference>